<evidence type="ECO:0008006" key="2">
    <source>
        <dbReference type="Google" id="ProtNLM"/>
    </source>
</evidence>
<accession>A0A2T4CZ92</accession>
<organism evidence="1">
    <name type="scientific">Pseudidiomarina aestuarii</name>
    <dbReference type="NCBI Taxonomy" id="624146"/>
    <lineage>
        <taxon>Bacteria</taxon>
        <taxon>Pseudomonadati</taxon>
        <taxon>Pseudomonadota</taxon>
        <taxon>Gammaproteobacteria</taxon>
        <taxon>Alteromonadales</taxon>
        <taxon>Idiomarinaceae</taxon>
        <taxon>Pseudidiomarina</taxon>
    </lineage>
</organism>
<name>A0A2T4CZ92_9GAMM</name>
<gene>
    <name evidence="1" type="ORF">C9940_00635</name>
</gene>
<comment type="caution">
    <text evidence="1">The sequence shown here is derived from an EMBL/GenBank/DDBJ whole genome shotgun (WGS) entry which is preliminary data.</text>
</comment>
<dbReference type="AlphaFoldDB" id="A0A2T4CZ92"/>
<reference evidence="1" key="1">
    <citation type="submission" date="2018-03" db="EMBL/GenBank/DDBJ databases">
        <title>Cross-interface Injection: A General Nanoliter Liquid Handling Method Applied to Single Cells Genome Amplification Automated Nanoliter Liquid Handling Applied to Single Cell Multiple Displacement Amplification.</title>
        <authorList>
            <person name="Yun J."/>
            <person name="Xu P."/>
            <person name="Xu J."/>
            <person name="Dai X."/>
            <person name="Wang Y."/>
            <person name="Zheng X."/>
            <person name="Cao C."/>
            <person name="Yi Q."/>
            <person name="Zhu Y."/>
            <person name="Wang L."/>
            <person name="Dong Z."/>
            <person name="Huang Y."/>
            <person name="Huang L."/>
            <person name="Du W."/>
        </authorList>
    </citation>
    <scope>NUCLEOTIDE SEQUENCE [LARGE SCALE GENOMIC DNA]</scope>
    <source>
        <strain evidence="1">Z-D3-2</strain>
    </source>
</reference>
<proteinExistence type="predicted"/>
<dbReference type="EMBL" id="PYVN01000003">
    <property type="protein sequence ID" value="PTB86871.1"/>
    <property type="molecule type" value="Genomic_DNA"/>
</dbReference>
<evidence type="ECO:0000313" key="1">
    <source>
        <dbReference type="EMBL" id="PTB86871.1"/>
    </source>
</evidence>
<protein>
    <recommendedName>
        <fullName evidence="2">DNA-binding protein</fullName>
    </recommendedName>
</protein>
<sequence length="89" mass="10310">MTDHEIATMQLMSKSELLSLAQRLHAELVALIQQDLVTSYGLAKFFHISERNLRQVLATSPDFPPPAHRLGKKFFWRMSSVIEWIQSRD</sequence>